<feature type="binding site" evidence="11">
    <location>
        <position position="35"/>
    </location>
    <ligand>
        <name>substrate</name>
    </ligand>
</feature>
<keyword evidence="8 11" id="KW-0067">ATP-binding</keyword>
<dbReference type="InterPro" id="IPR000623">
    <property type="entry name" value="Shikimate_kinase/TSH1"/>
</dbReference>
<feature type="binding site" evidence="11">
    <location>
        <position position="59"/>
    </location>
    <ligand>
        <name>substrate</name>
    </ligand>
</feature>
<dbReference type="GO" id="GO:0005829">
    <property type="term" value="C:cytosol"/>
    <property type="evidence" value="ECO:0007669"/>
    <property type="project" value="TreeGrafter"/>
</dbReference>
<keyword evidence="13" id="KW-1185">Reference proteome</keyword>
<evidence type="ECO:0000256" key="7">
    <source>
        <dbReference type="ARBA" id="ARBA00022777"/>
    </source>
</evidence>
<dbReference type="SUPFAM" id="SSF52540">
    <property type="entry name" value="P-loop containing nucleoside triphosphate hydrolases"/>
    <property type="match status" value="1"/>
</dbReference>
<evidence type="ECO:0000256" key="4">
    <source>
        <dbReference type="ARBA" id="ARBA00022605"/>
    </source>
</evidence>
<comment type="function">
    <text evidence="11">Catalyzes the specific phosphorylation of the 3-hydroxyl group of shikimic acid using ATP as a cosubstrate.</text>
</comment>
<keyword evidence="6 11" id="KW-0547">Nucleotide-binding</keyword>
<comment type="catalytic activity">
    <reaction evidence="10 11">
        <text>shikimate + ATP = 3-phosphoshikimate + ADP + H(+)</text>
        <dbReference type="Rhea" id="RHEA:13121"/>
        <dbReference type="ChEBI" id="CHEBI:15378"/>
        <dbReference type="ChEBI" id="CHEBI:30616"/>
        <dbReference type="ChEBI" id="CHEBI:36208"/>
        <dbReference type="ChEBI" id="CHEBI:145989"/>
        <dbReference type="ChEBI" id="CHEBI:456216"/>
        <dbReference type="EC" id="2.7.1.71"/>
    </reaction>
</comment>
<dbReference type="PANTHER" id="PTHR21087:SF16">
    <property type="entry name" value="SHIKIMATE KINASE 1, CHLOROPLASTIC"/>
    <property type="match status" value="1"/>
</dbReference>
<feature type="binding site" evidence="11">
    <location>
        <position position="137"/>
    </location>
    <ligand>
        <name>substrate</name>
    </ligand>
</feature>
<dbReference type="InterPro" id="IPR027417">
    <property type="entry name" value="P-loop_NTPase"/>
</dbReference>
<keyword evidence="11" id="KW-0460">Magnesium</keyword>
<organism evidence="12 13">
    <name type="scientific">Xylocopilactobacillus apis</name>
    <dbReference type="NCBI Taxonomy" id="2932183"/>
    <lineage>
        <taxon>Bacteria</taxon>
        <taxon>Bacillati</taxon>
        <taxon>Bacillota</taxon>
        <taxon>Bacilli</taxon>
        <taxon>Lactobacillales</taxon>
        <taxon>Lactobacillaceae</taxon>
        <taxon>Xylocopilactobacillus</taxon>
    </lineage>
</organism>
<feature type="binding site" evidence="11">
    <location>
        <position position="80"/>
    </location>
    <ligand>
        <name>substrate</name>
    </ligand>
</feature>
<dbReference type="KEGG" id="xak:KIMC2_18350"/>
<dbReference type="AlphaFoldDB" id="A0AAU9DTX4"/>
<reference evidence="12 13" key="1">
    <citation type="journal article" date="2023" name="Microbiol. Spectr.">
        <title>Symbiosis of Carpenter Bees with Uncharacterized Lactic Acid Bacteria Showing NAD Auxotrophy.</title>
        <authorList>
            <person name="Kawasaki S."/>
            <person name="Ozawa K."/>
            <person name="Mori T."/>
            <person name="Yamamoto A."/>
            <person name="Ito M."/>
            <person name="Ohkuma M."/>
            <person name="Sakamoto M."/>
            <person name="Matsutani M."/>
        </authorList>
    </citation>
    <scope>NUCLEOTIDE SEQUENCE [LARGE SCALE GENOMIC DNA]</scope>
    <source>
        <strain evidence="12 13">KimC2</strain>
    </source>
</reference>
<gene>
    <name evidence="11" type="primary">aroK</name>
    <name evidence="12" type="ORF">KIMC2_18350</name>
</gene>
<dbReference type="EC" id="2.7.1.71" evidence="3 11"/>
<evidence type="ECO:0000256" key="9">
    <source>
        <dbReference type="ARBA" id="ARBA00023141"/>
    </source>
</evidence>
<keyword evidence="9 11" id="KW-0057">Aromatic amino acid biosynthesis</keyword>
<keyword evidence="4 11" id="KW-0028">Amino-acid biosynthesis</keyword>
<dbReference type="PANTHER" id="PTHR21087">
    <property type="entry name" value="SHIKIMATE KINASE"/>
    <property type="match status" value="1"/>
</dbReference>
<evidence type="ECO:0000256" key="3">
    <source>
        <dbReference type="ARBA" id="ARBA00012154"/>
    </source>
</evidence>
<dbReference type="GO" id="GO:0005524">
    <property type="term" value="F:ATP binding"/>
    <property type="evidence" value="ECO:0007669"/>
    <property type="project" value="UniProtKB-UniRule"/>
</dbReference>
<comment type="subcellular location">
    <subcellularLocation>
        <location evidence="11">Cytoplasm</location>
    </subcellularLocation>
</comment>
<comment type="subunit">
    <text evidence="11">Monomer.</text>
</comment>
<keyword evidence="11" id="KW-0963">Cytoplasm</keyword>
<protein>
    <recommendedName>
        <fullName evidence="3 11">Shikimate kinase</fullName>
        <shortName evidence="11">SK</shortName>
        <ecNumber evidence="3 11">2.7.1.71</ecNumber>
    </recommendedName>
</protein>
<dbReference type="RefSeq" id="WP_317696231.1">
    <property type="nucleotide sequence ID" value="NZ_AP026801.1"/>
</dbReference>
<feature type="binding site" evidence="11">
    <location>
        <position position="119"/>
    </location>
    <ligand>
        <name>ATP</name>
        <dbReference type="ChEBI" id="CHEBI:30616"/>
    </ligand>
</feature>
<comment type="pathway">
    <text evidence="1 11">Metabolic intermediate biosynthesis; chorismate biosynthesis; chorismate from D-erythrose 4-phosphate and phosphoenolpyruvate: step 5/7.</text>
</comment>
<comment type="caution">
    <text evidence="11">Lacks conserved residue(s) required for the propagation of feature annotation.</text>
</comment>
<keyword evidence="11" id="KW-0479">Metal-binding</keyword>
<sequence>MNQNPIVLIGFMGVGKTSVGAFLAKKTKVNFCDTDKMITKTEGATPGEIFNKKGEPYFRRIESQILEQALKNNGVISTGGGIVEVKRNIHLLKKSKATIVYLYGDLPHIMHRLLRNTKRPIVERSTTRQLHDLWERRNQMYRAIADIVVDSTDKRNNVIAAEVNLGVALKNRKELTKKDIEDSSKILALEIEIERLNHKKQDIENQLSTQRFINVIKRGSKQHRR</sequence>
<dbReference type="GO" id="GO:0004765">
    <property type="term" value="F:shikimate kinase activity"/>
    <property type="evidence" value="ECO:0007669"/>
    <property type="project" value="UniProtKB-UniRule"/>
</dbReference>
<evidence type="ECO:0000256" key="5">
    <source>
        <dbReference type="ARBA" id="ARBA00022679"/>
    </source>
</evidence>
<comment type="cofactor">
    <cofactor evidence="11">
        <name>Mg(2+)</name>
        <dbReference type="ChEBI" id="CHEBI:18420"/>
    </cofactor>
    <text evidence="11">Binds 1 Mg(2+) ion per subunit.</text>
</comment>
<dbReference type="GO" id="GO:0009073">
    <property type="term" value="P:aromatic amino acid family biosynthetic process"/>
    <property type="evidence" value="ECO:0007669"/>
    <property type="project" value="UniProtKB-KW"/>
</dbReference>
<dbReference type="GO" id="GO:0009423">
    <property type="term" value="P:chorismate biosynthetic process"/>
    <property type="evidence" value="ECO:0007669"/>
    <property type="project" value="UniProtKB-UniRule"/>
</dbReference>
<evidence type="ECO:0000256" key="8">
    <source>
        <dbReference type="ARBA" id="ARBA00022840"/>
    </source>
</evidence>
<dbReference type="EMBL" id="AP026801">
    <property type="protein sequence ID" value="BDR57273.1"/>
    <property type="molecule type" value="Genomic_DNA"/>
</dbReference>
<evidence type="ECO:0000256" key="11">
    <source>
        <dbReference type="HAMAP-Rule" id="MF_00109"/>
    </source>
</evidence>
<dbReference type="GO" id="GO:0000287">
    <property type="term" value="F:magnesium ion binding"/>
    <property type="evidence" value="ECO:0007669"/>
    <property type="project" value="UniProtKB-UniRule"/>
</dbReference>
<dbReference type="Gene3D" id="3.40.50.300">
    <property type="entry name" value="P-loop containing nucleotide triphosphate hydrolases"/>
    <property type="match status" value="1"/>
</dbReference>
<evidence type="ECO:0000313" key="13">
    <source>
        <dbReference type="Proteomes" id="UP001321804"/>
    </source>
</evidence>
<evidence type="ECO:0000256" key="10">
    <source>
        <dbReference type="ARBA" id="ARBA00048567"/>
    </source>
</evidence>
<dbReference type="InterPro" id="IPR023000">
    <property type="entry name" value="Shikimate_kinase_CS"/>
</dbReference>
<accession>A0AAU9DTX4</accession>
<feature type="binding site" evidence="11">
    <location>
        <begin position="13"/>
        <end position="18"/>
    </location>
    <ligand>
        <name>ATP</name>
        <dbReference type="ChEBI" id="CHEBI:30616"/>
    </ligand>
</feature>
<dbReference type="HAMAP" id="MF_00109">
    <property type="entry name" value="Shikimate_kinase"/>
    <property type="match status" value="1"/>
</dbReference>
<evidence type="ECO:0000256" key="1">
    <source>
        <dbReference type="ARBA" id="ARBA00004842"/>
    </source>
</evidence>
<feature type="binding site" evidence="11">
    <location>
        <position position="17"/>
    </location>
    <ligand>
        <name>Mg(2+)</name>
        <dbReference type="ChEBI" id="CHEBI:18420"/>
    </ligand>
</feature>
<evidence type="ECO:0000256" key="2">
    <source>
        <dbReference type="ARBA" id="ARBA00006997"/>
    </source>
</evidence>
<evidence type="ECO:0000313" key="12">
    <source>
        <dbReference type="EMBL" id="BDR57273.1"/>
    </source>
</evidence>
<name>A0AAU9DTX4_9LACO</name>
<evidence type="ECO:0000256" key="6">
    <source>
        <dbReference type="ARBA" id="ARBA00022741"/>
    </source>
</evidence>
<dbReference type="CDD" id="cd00464">
    <property type="entry name" value="SK"/>
    <property type="match status" value="1"/>
</dbReference>
<dbReference type="GO" id="GO:0008652">
    <property type="term" value="P:amino acid biosynthetic process"/>
    <property type="evidence" value="ECO:0007669"/>
    <property type="project" value="UniProtKB-KW"/>
</dbReference>
<keyword evidence="5 11" id="KW-0808">Transferase</keyword>
<dbReference type="Pfam" id="PF01202">
    <property type="entry name" value="SKI"/>
    <property type="match status" value="1"/>
</dbReference>
<dbReference type="PROSITE" id="PS01128">
    <property type="entry name" value="SHIKIMATE_KINASE"/>
    <property type="match status" value="1"/>
</dbReference>
<dbReference type="Proteomes" id="UP001321804">
    <property type="component" value="Chromosome"/>
</dbReference>
<keyword evidence="7 11" id="KW-0418">Kinase</keyword>
<comment type="similarity">
    <text evidence="2 11">Belongs to the shikimate kinase family.</text>
</comment>
<proteinExistence type="inferred from homology"/>
<dbReference type="InterPro" id="IPR031322">
    <property type="entry name" value="Shikimate/glucono_kinase"/>
</dbReference>
<dbReference type="PRINTS" id="PR01100">
    <property type="entry name" value="SHIKIMTKNASE"/>
</dbReference>